<organism evidence="13 14">
    <name type="scientific">Fulvimarina pelagi HTCC2506</name>
    <dbReference type="NCBI Taxonomy" id="314231"/>
    <lineage>
        <taxon>Bacteria</taxon>
        <taxon>Pseudomonadati</taxon>
        <taxon>Pseudomonadota</taxon>
        <taxon>Alphaproteobacteria</taxon>
        <taxon>Hyphomicrobiales</taxon>
        <taxon>Aurantimonadaceae</taxon>
        <taxon>Fulvimarina</taxon>
    </lineage>
</organism>
<evidence type="ECO:0000256" key="11">
    <source>
        <dbReference type="SAM" id="SignalP"/>
    </source>
</evidence>
<feature type="active site" description="Acyl-ester intermediate" evidence="7">
    <location>
        <position position="91"/>
    </location>
</feature>
<feature type="binding site" evidence="8">
    <location>
        <position position="254"/>
    </location>
    <ligand>
        <name>substrate</name>
    </ligand>
</feature>
<evidence type="ECO:0000256" key="2">
    <source>
        <dbReference type="ARBA" id="ARBA00022729"/>
    </source>
</evidence>
<dbReference type="InterPro" id="IPR001967">
    <property type="entry name" value="Peptidase_S11_N"/>
</dbReference>
<dbReference type="RefSeq" id="WP_007067289.1">
    <property type="nucleotide sequence ID" value="NZ_DS022272.1"/>
</dbReference>
<evidence type="ECO:0000256" key="1">
    <source>
        <dbReference type="ARBA" id="ARBA00007164"/>
    </source>
</evidence>
<name>Q0G4U9_9HYPH</name>
<dbReference type="GO" id="GO:0008360">
    <property type="term" value="P:regulation of cell shape"/>
    <property type="evidence" value="ECO:0007669"/>
    <property type="project" value="UniProtKB-KW"/>
</dbReference>
<keyword evidence="6" id="KW-0961">Cell wall biogenesis/degradation</keyword>
<evidence type="ECO:0000256" key="9">
    <source>
        <dbReference type="RuleBase" id="RU004016"/>
    </source>
</evidence>
<evidence type="ECO:0000256" key="7">
    <source>
        <dbReference type="PIRSR" id="PIRSR618044-1"/>
    </source>
</evidence>
<keyword evidence="5" id="KW-0573">Peptidoglycan synthesis</keyword>
<evidence type="ECO:0000313" key="14">
    <source>
        <dbReference type="Proteomes" id="UP000004310"/>
    </source>
</evidence>
<dbReference type="InterPro" id="IPR012338">
    <property type="entry name" value="Beta-lactam/transpept-like"/>
</dbReference>
<evidence type="ECO:0000256" key="8">
    <source>
        <dbReference type="PIRSR" id="PIRSR618044-2"/>
    </source>
</evidence>
<dbReference type="EMBL" id="AATP01000001">
    <property type="protein sequence ID" value="EAU43315.1"/>
    <property type="molecule type" value="Genomic_DNA"/>
</dbReference>
<dbReference type="eggNOG" id="COG1686">
    <property type="taxonomic scope" value="Bacteria"/>
</dbReference>
<dbReference type="GO" id="GO:0009002">
    <property type="term" value="F:serine-type D-Ala-D-Ala carboxypeptidase activity"/>
    <property type="evidence" value="ECO:0007669"/>
    <property type="project" value="InterPro"/>
</dbReference>
<comment type="similarity">
    <text evidence="1 9">Belongs to the peptidase S11 family.</text>
</comment>
<dbReference type="GO" id="GO:0006508">
    <property type="term" value="P:proteolysis"/>
    <property type="evidence" value="ECO:0007669"/>
    <property type="project" value="InterPro"/>
</dbReference>
<feature type="signal peptide" evidence="11">
    <location>
        <begin position="1"/>
        <end position="27"/>
    </location>
</feature>
<comment type="caution">
    <text evidence="13">The sequence shown here is derived from an EMBL/GenBank/DDBJ whole genome shotgun (WGS) entry which is preliminary data.</text>
</comment>
<evidence type="ECO:0000313" key="13">
    <source>
        <dbReference type="EMBL" id="EAU43315.1"/>
    </source>
</evidence>
<dbReference type="PRINTS" id="PR00725">
    <property type="entry name" value="DADACBPTASE1"/>
</dbReference>
<evidence type="ECO:0000256" key="5">
    <source>
        <dbReference type="ARBA" id="ARBA00022984"/>
    </source>
</evidence>
<accession>Q0G4U9</accession>
<dbReference type="InterPro" id="IPR018044">
    <property type="entry name" value="Peptidase_S11"/>
</dbReference>
<protein>
    <submittedName>
        <fullName evidence="13">Penicillin-binding protein</fullName>
    </submittedName>
</protein>
<dbReference type="GO" id="GO:0071555">
    <property type="term" value="P:cell wall organization"/>
    <property type="evidence" value="ECO:0007669"/>
    <property type="project" value="UniProtKB-KW"/>
</dbReference>
<keyword evidence="4" id="KW-0133">Cell shape</keyword>
<dbReference type="HOGENOM" id="CLU_027070_1_4_5"/>
<dbReference type="PANTHER" id="PTHR21581">
    <property type="entry name" value="D-ALANYL-D-ALANINE CARBOXYPEPTIDASE"/>
    <property type="match status" value="1"/>
</dbReference>
<keyword evidence="3" id="KW-0378">Hydrolase</keyword>
<feature type="region of interest" description="Disordered" evidence="10">
    <location>
        <begin position="33"/>
        <end position="62"/>
    </location>
</feature>
<gene>
    <name evidence="13" type="ORF">FP2506_10736</name>
</gene>
<feature type="active site" description="Proton acceptor" evidence="7">
    <location>
        <position position="94"/>
    </location>
</feature>
<dbReference type="SUPFAM" id="SSF56601">
    <property type="entry name" value="beta-lactamase/transpeptidase-like"/>
    <property type="match status" value="1"/>
</dbReference>
<feature type="active site" evidence="7">
    <location>
        <position position="151"/>
    </location>
</feature>
<evidence type="ECO:0000256" key="10">
    <source>
        <dbReference type="SAM" id="MobiDB-lite"/>
    </source>
</evidence>
<evidence type="ECO:0000256" key="6">
    <source>
        <dbReference type="ARBA" id="ARBA00023316"/>
    </source>
</evidence>
<feature type="compositionally biased region" description="Basic and acidic residues" evidence="10">
    <location>
        <begin position="430"/>
        <end position="442"/>
    </location>
</feature>
<keyword evidence="14" id="KW-1185">Reference proteome</keyword>
<feature type="domain" description="Peptidase S11 D-alanyl-D-alanine carboxypeptidase A N-terminal" evidence="12">
    <location>
        <begin position="65"/>
        <end position="284"/>
    </location>
</feature>
<evidence type="ECO:0000256" key="4">
    <source>
        <dbReference type="ARBA" id="ARBA00022960"/>
    </source>
</evidence>
<dbReference type="PANTHER" id="PTHR21581:SF6">
    <property type="entry name" value="TRAFFICKING PROTEIN PARTICLE COMPLEX SUBUNIT 12"/>
    <property type="match status" value="1"/>
</dbReference>
<keyword evidence="2 11" id="KW-0732">Signal</keyword>
<evidence type="ECO:0000256" key="3">
    <source>
        <dbReference type="ARBA" id="ARBA00022801"/>
    </source>
</evidence>
<evidence type="ECO:0000259" key="12">
    <source>
        <dbReference type="Pfam" id="PF00768"/>
    </source>
</evidence>
<feature type="region of interest" description="Disordered" evidence="10">
    <location>
        <begin position="419"/>
        <end position="467"/>
    </location>
</feature>
<dbReference type="AlphaFoldDB" id="Q0G4U9"/>
<proteinExistence type="inferred from homology"/>
<dbReference type="STRING" id="217511.GCA_001463845_00898"/>
<dbReference type="GO" id="GO:0009252">
    <property type="term" value="P:peptidoglycan biosynthetic process"/>
    <property type="evidence" value="ECO:0007669"/>
    <property type="project" value="UniProtKB-KW"/>
</dbReference>
<dbReference type="Pfam" id="PF00768">
    <property type="entry name" value="Peptidase_S11"/>
    <property type="match status" value="1"/>
</dbReference>
<feature type="chain" id="PRO_5004172332" evidence="11">
    <location>
        <begin position="28"/>
        <end position="467"/>
    </location>
</feature>
<reference evidence="13 14" key="1">
    <citation type="journal article" date="2010" name="J. Bacteriol.">
        <title>Genome sequence of Fulvimarina pelagi HTCC2506T, a Mn(II)-oxidizing alphaproteobacterium possessing an aerobic anoxygenic photosynthetic gene cluster and Xanthorhodopsin.</title>
        <authorList>
            <person name="Kang I."/>
            <person name="Oh H.M."/>
            <person name="Lim S.I."/>
            <person name="Ferriera S."/>
            <person name="Giovannoni S.J."/>
            <person name="Cho J.C."/>
        </authorList>
    </citation>
    <scope>NUCLEOTIDE SEQUENCE [LARGE SCALE GENOMIC DNA]</scope>
    <source>
        <strain evidence="13 14">HTCC2506</strain>
    </source>
</reference>
<sequence length="467" mass="49629">MNASLFSGTKIFLAALISAGLMTTGFAVPSFAQSEDDEATAQVDQSTKKGEEAEATEPEDPKTTLASIVVDLETGKVLSQSNATERRYPASTTKLMTAYLAMKAVEVGSMDWDTPVVMTRQAANEAPSKLDIPPGSIMRLDEAVRALLVKSANDVATAVGQTLGHGSSETFVAMMNRTAGLIGMRDTQFINAHGLPGEGQHSSAKDLAILAMAIREEFPEYKDWFGTEAIVFNGKLMNNGNKLLGRYDGAEGMKTGYICAGGFNLVSAVTRDNRTLIAVVLGANGTIERETLSAELYETAFKADLDANYKTVKELPIVGDGKVTLDVSNYICSGEGRTARANDRVADRRDKSLVYGSPLLRDMGRSPKAIRVSLGGAAAGEDFTAGISLIENYGIPLPRFRPPQPQDAQNLLAAAVLRESVDEPGSEVEAGDRTEPADKSSAEEAPPAVEIDGEPAPGMPVPQFASR</sequence>
<dbReference type="Proteomes" id="UP000004310">
    <property type="component" value="Unassembled WGS sequence"/>
</dbReference>
<dbReference type="Gene3D" id="3.40.710.10">
    <property type="entry name" value="DD-peptidase/beta-lactamase superfamily"/>
    <property type="match status" value="1"/>
</dbReference>